<comment type="similarity">
    <text evidence="1 3">Belongs to the sulfotransferase 1 family.</text>
</comment>
<dbReference type="InterPro" id="IPR027417">
    <property type="entry name" value="P-loop_NTPase"/>
</dbReference>
<dbReference type="PANTHER" id="PTHR11783">
    <property type="entry name" value="SULFOTRANSFERASE SULT"/>
    <property type="match status" value="1"/>
</dbReference>
<evidence type="ECO:0000313" key="6">
    <source>
        <dbReference type="Proteomes" id="UP000306102"/>
    </source>
</evidence>
<proteinExistence type="inferred from homology"/>
<evidence type="ECO:0000313" key="5">
    <source>
        <dbReference type="EMBL" id="THG05612.1"/>
    </source>
</evidence>
<dbReference type="SUPFAM" id="SSF52540">
    <property type="entry name" value="P-loop containing nucleoside triphosphate hydrolases"/>
    <property type="match status" value="1"/>
</dbReference>
<reference evidence="5 6" key="1">
    <citation type="journal article" date="2018" name="Proc. Natl. Acad. Sci. U.S.A.">
        <title>Draft genome sequence of Camellia sinensis var. sinensis provides insights into the evolution of the tea genome and tea quality.</title>
        <authorList>
            <person name="Wei C."/>
            <person name="Yang H."/>
            <person name="Wang S."/>
            <person name="Zhao J."/>
            <person name="Liu C."/>
            <person name="Gao L."/>
            <person name="Xia E."/>
            <person name="Lu Y."/>
            <person name="Tai Y."/>
            <person name="She G."/>
            <person name="Sun J."/>
            <person name="Cao H."/>
            <person name="Tong W."/>
            <person name="Gao Q."/>
            <person name="Li Y."/>
            <person name="Deng W."/>
            <person name="Jiang X."/>
            <person name="Wang W."/>
            <person name="Chen Q."/>
            <person name="Zhang S."/>
            <person name="Li H."/>
            <person name="Wu J."/>
            <person name="Wang P."/>
            <person name="Li P."/>
            <person name="Shi C."/>
            <person name="Zheng F."/>
            <person name="Jian J."/>
            <person name="Huang B."/>
            <person name="Shan D."/>
            <person name="Shi M."/>
            <person name="Fang C."/>
            <person name="Yue Y."/>
            <person name="Li F."/>
            <person name="Li D."/>
            <person name="Wei S."/>
            <person name="Han B."/>
            <person name="Jiang C."/>
            <person name="Yin Y."/>
            <person name="Xia T."/>
            <person name="Zhang Z."/>
            <person name="Bennetzen J.L."/>
            <person name="Zhao S."/>
            <person name="Wan X."/>
        </authorList>
    </citation>
    <scope>NUCLEOTIDE SEQUENCE [LARGE SCALE GENOMIC DNA]</scope>
    <source>
        <strain evidence="6">cv. Shuchazao</strain>
        <tissue evidence="5">Leaf</tissue>
    </source>
</reference>
<organism evidence="5 6">
    <name type="scientific">Camellia sinensis var. sinensis</name>
    <name type="common">China tea</name>
    <dbReference type="NCBI Taxonomy" id="542762"/>
    <lineage>
        <taxon>Eukaryota</taxon>
        <taxon>Viridiplantae</taxon>
        <taxon>Streptophyta</taxon>
        <taxon>Embryophyta</taxon>
        <taxon>Tracheophyta</taxon>
        <taxon>Spermatophyta</taxon>
        <taxon>Magnoliopsida</taxon>
        <taxon>eudicotyledons</taxon>
        <taxon>Gunneridae</taxon>
        <taxon>Pentapetalae</taxon>
        <taxon>asterids</taxon>
        <taxon>Ericales</taxon>
        <taxon>Theaceae</taxon>
        <taxon>Camellia</taxon>
    </lineage>
</organism>
<dbReference type="Pfam" id="PF00685">
    <property type="entry name" value="Sulfotransfer_1"/>
    <property type="match status" value="2"/>
</dbReference>
<name>A0A4S4DR56_CAMSN</name>
<dbReference type="EC" id="2.8.2.-" evidence="3"/>
<comment type="caution">
    <text evidence="5">The sequence shown here is derived from an EMBL/GenBank/DDBJ whole genome shotgun (WGS) entry which is preliminary data.</text>
</comment>
<evidence type="ECO:0000259" key="4">
    <source>
        <dbReference type="Pfam" id="PF00685"/>
    </source>
</evidence>
<feature type="domain" description="Sulfotransferase" evidence="4">
    <location>
        <begin position="45"/>
        <end position="131"/>
    </location>
</feature>
<dbReference type="GO" id="GO:0008146">
    <property type="term" value="F:sulfotransferase activity"/>
    <property type="evidence" value="ECO:0007669"/>
    <property type="project" value="InterPro"/>
</dbReference>
<dbReference type="InterPro" id="IPR000863">
    <property type="entry name" value="Sulfotransferase_dom"/>
</dbReference>
<evidence type="ECO:0000256" key="2">
    <source>
        <dbReference type="ARBA" id="ARBA00022679"/>
    </source>
</evidence>
<feature type="domain" description="Sulfotransferase" evidence="4">
    <location>
        <begin position="138"/>
        <end position="189"/>
    </location>
</feature>
<dbReference type="Gene3D" id="3.40.50.300">
    <property type="entry name" value="P-loop containing nucleotide triphosphate hydrolases"/>
    <property type="match status" value="2"/>
</dbReference>
<dbReference type="EMBL" id="SDRB02010587">
    <property type="protein sequence ID" value="THG05612.1"/>
    <property type="molecule type" value="Genomic_DNA"/>
</dbReference>
<keyword evidence="6" id="KW-1185">Reference proteome</keyword>
<dbReference type="AlphaFoldDB" id="A0A4S4DR56"/>
<gene>
    <name evidence="5" type="ORF">TEA_000797</name>
</gene>
<sequence length="203" mass="23429">MFCGITTAVRLFVCKGQRIGMMFMVLLDKIVAVFSLDFSPNTERLLATTPKAGTTWLKALSYGIVNRNKYALAESPLLTANPHELVPFFDWDFYANNPTPNLEDTAKPRIFSTHAPYATLPDSIKDSRYRITQTRESISLDEDFDMFCRVIKLYGPFWDHVLGYWKASQEMVDKILFMKYEDMKGDTMSSRASHLLWRKRDQG</sequence>
<evidence type="ECO:0000256" key="1">
    <source>
        <dbReference type="ARBA" id="ARBA00005771"/>
    </source>
</evidence>
<keyword evidence="2 3" id="KW-0808">Transferase</keyword>
<evidence type="ECO:0000256" key="3">
    <source>
        <dbReference type="RuleBase" id="RU361155"/>
    </source>
</evidence>
<dbReference type="STRING" id="542762.A0A4S4DR56"/>
<protein>
    <recommendedName>
        <fullName evidence="3">Sulfotransferase</fullName>
        <ecNumber evidence="3">2.8.2.-</ecNumber>
    </recommendedName>
</protein>
<accession>A0A4S4DR56</accession>
<dbReference type="Proteomes" id="UP000306102">
    <property type="component" value="Unassembled WGS sequence"/>
</dbReference>